<feature type="domain" description="Non-haem dioxygenase N-terminal" evidence="5">
    <location>
        <begin position="72"/>
        <end position="106"/>
    </location>
</feature>
<dbReference type="SUPFAM" id="SSF51197">
    <property type="entry name" value="Clavaminate synthase-like"/>
    <property type="match status" value="1"/>
</dbReference>
<protein>
    <submittedName>
        <fullName evidence="6">OXOGLUTARATE/IRON-DEPENDENT DIOXYGENASE</fullName>
    </submittedName>
</protein>
<keyword evidence="4" id="KW-0472">Membrane</keyword>
<evidence type="ECO:0000313" key="7">
    <source>
        <dbReference type="Proteomes" id="UP001151752"/>
    </source>
</evidence>
<reference evidence="6" key="2">
    <citation type="journal article" date="2023" name="Int. J. Mol. Sci.">
        <title>De Novo Assembly and Annotation of 11 Diverse Shrub Willow (Salix) Genomes Reveals Novel Gene Organization in Sex-Linked Regions.</title>
        <authorList>
            <person name="Hyden B."/>
            <person name="Feng K."/>
            <person name="Yates T.B."/>
            <person name="Jawdy S."/>
            <person name="Cereghino C."/>
            <person name="Smart L.B."/>
            <person name="Muchero W."/>
        </authorList>
    </citation>
    <scope>NUCLEOTIDE SEQUENCE</scope>
    <source>
        <tissue evidence="6">Shoot tip</tissue>
    </source>
</reference>
<evidence type="ECO:0000256" key="3">
    <source>
        <dbReference type="SAM" id="MobiDB-lite"/>
    </source>
</evidence>
<dbReference type="EMBL" id="JAPFFM010000001">
    <property type="protein sequence ID" value="KAJ6776159.1"/>
    <property type="molecule type" value="Genomic_DNA"/>
</dbReference>
<evidence type="ECO:0000259" key="5">
    <source>
        <dbReference type="Pfam" id="PF14226"/>
    </source>
</evidence>
<dbReference type="GO" id="GO:0051213">
    <property type="term" value="F:dioxygenase activity"/>
    <property type="evidence" value="ECO:0007669"/>
    <property type="project" value="UniProtKB-KW"/>
</dbReference>
<dbReference type="AlphaFoldDB" id="A0A9Q1ALV6"/>
<evidence type="ECO:0000313" key="6">
    <source>
        <dbReference type="EMBL" id="KAJ6776159.1"/>
    </source>
</evidence>
<evidence type="ECO:0000256" key="1">
    <source>
        <dbReference type="ARBA" id="ARBA00022723"/>
    </source>
</evidence>
<accession>A0A9Q1ALV6</accession>
<evidence type="ECO:0000256" key="4">
    <source>
        <dbReference type="SAM" id="Phobius"/>
    </source>
</evidence>
<feature type="transmembrane region" description="Helical" evidence="4">
    <location>
        <begin position="100"/>
        <end position="120"/>
    </location>
</feature>
<name>A0A9Q1ALV6_9ROSI</name>
<evidence type="ECO:0000256" key="2">
    <source>
        <dbReference type="ARBA" id="ARBA00023004"/>
    </source>
</evidence>
<reference evidence="6" key="1">
    <citation type="submission" date="2022-11" db="EMBL/GenBank/DDBJ databases">
        <authorList>
            <person name="Hyden B.L."/>
            <person name="Feng K."/>
            <person name="Yates T."/>
            <person name="Jawdy S."/>
            <person name="Smart L.B."/>
            <person name="Muchero W."/>
        </authorList>
    </citation>
    <scope>NUCLEOTIDE SEQUENCE</scope>
    <source>
        <tissue evidence="6">Shoot tip</tissue>
    </source>
</reference>
<comment type="caution">
    <text evidence="6">The sequence shown here is derived from an EMBL/GenBank/DDBJ whole genome shotgun (WGS) entry which is preliminary data.</text>
</comment>
<keyword evidence="1" id="KW-0479">Metal-binding</keyword>
<keyword evidence="6" id="KW-0223">Dioxygenase</keyword>
<dbReference type="Gene3D" id="2.60.120.330">
    <property type="entry name" value="B-lactam Antibiotic, Isopenicillin N Synthase, Chain"/>
    <property type="match status" value="1"/>
</dbReference>
<keyword evidence="7" id="KW-1185">Reference proteome</keyword>
<organism evidence="6 7">
    <name type="scientific">Salix koriyanagi</name>
    <dbReference type="NCBI Taxonomy" id="2511006"/>
    <lineage>
        <taxon>Eukaryota</taxon>
        <taxon>Viridiplantae</taxon>
        <taxon>Streptophyta</taxon>
        <taxon>Embryophyta</taxon>
        <taxon>Tracheophyta</taxon>
        <taxon>Spermatophyta</taxon>
        <taxon>Magnoliopsida</taxon>
        <taxon>eudicotyledons</taxon>
        <taxon>Gunneridae</taxon>
        <taxon>Pentapetalae</taxon>
        <taxon>rosids</taxon>
        <taxon>fabids</taxon>
        <taxon>Malpighiales</taxon>
        <taxon>Salicaceae</taxon>
        <taxon>Saliceae</taxon>
        <taxon>Salix</taxon>
    </lineage>
</organism>
<keyword evidence="6" id="KW-0560">Oxidoreductase</keyword>
<feature type="region of interest" description="Disordered" evidence="3">
    <location>
        <begin position="1"/>
        <end position="21"/>
    </location>
</feature>
<proteinExistence type="predicted"/>
<dbReference type="InterPro" id="IPR027443">
    <property type="entry name" value="IPNS-like_sf"/>
</dbReference>
<dbReference type="InterPro" id="IPR026992">
    <property type="entry name" value="DIOX_N"/>
</dbReference>
<gene>
    <name evidence="6" type="ORF">OIU74_000361</name>
</gene>
<sequence length="144" mass="16453">MFCSKNKGVVSERGNQLPSKNMASKATSIGSSLLVPCVQELAKDPLVSVPPRYIRYDQEHPIIASHDPVPEVPVIDMQRLLDQETMDSELGHLHLACKTWGFFQVNLVNPLSFLVFFFLYRNLTRVVKIVVVFMNDQTFFWAIR</sequence>
<keyword evidence="4" id="KW-0812">Transmembrane</keyword>
<dbReference type="Proteomes" id="UP001151752">
    <property type="component" value="Chromosome 16"/>
</dbReference>
<dbReference type="Pfam" id="PF14226">
    <property type="entry name" value="DIOX_N"/>
    <property type="match status" value="1"/>
</dbReference>
<dbReference type="GO" id="GO:0046872">
    <property type="term" value="F:metal ion binding"/>
    <property type="evidence" value="ECO:0007669"/>
    <property type="project" value="UniProtKB-KW"/>
</dbReference>
<keyword evidence="4" id="KW-1133">Transmembrane helix</keyword>
<keyword evidence="2" id="KW-0408">Iron</keyword>